<dbReference type="PANTHER" id="PTHR33050">
    <property type="entry name" value="REVERSE TRANSCRIPTASE DOMAIN-CONTAINING PROTEIN"/>
    <property type="match status" value="1"/>
</dbReference>
<sequence length="160" mass="18795">MKWIPRDSNHQADSLSRLIDFDDYSIDDDVFHTLDCKWGPQTVDRFACSYNAELSRFNSRFYQPGAEAVDAFAQNWEGENNWVHPPVSQISRVITHMRAYKAVGTLVIPLWKSSFFWILLCDDGKHWNAFVHDWVILLKFFLLEVKPRIMFLAQRICPLV</sequence>
<dbReference type="InterPro" id="IPR052055">
    <property type="entry name" value="Hepadnavirus_pol/RT"/>
</dbReference>
<dbReference type="PANTHER" id="PTHR33050:SF7">
    <property type="entry name" value="RIBONUCLEASE H"/>
    <property type="match status" value="1"/>
</dbReference>
<evidence type="ECO:0000313" key="1">
    <source>
        <dbReference type="EMBL" id="CAH3179832.1"/>
    </source>
</evidence>
<reference evidence="1 2" key="1">
    <citation type="submission" date="2022-05" db="EMBL/GenBank/DDBJ databases">
        <authorList>
            <consortium name="Genoscope - CEA"/>
            <person name="William W."/>
        </authorList>
    </citation>
    <scope>NUCLEOTIDE SEQUENCE [LARGE SCALE GENOMIC DNA]</scope>
</reference>
<gene>
    <name evidence="1" type="ORF">PLOB_00022472</name>
</gene>
<comment type="caution">
    <text evidence="1">The sequence shown here is derived from an EMBL/GenBank/DDBJ whole genome shotgun (WGS) entry which is preliminary data.</text>
</comment>
<keyword evidence="2" id="KW-1185">Reference proteome</keyword>
<organism evidence="1 2">
    <name type="scientific">Porites lobata</name>
    <dbReference type="NCBI Taxonomy" id="104759"/>
    <lineage>
        <taxon>Eukaryota</taxon>
        <taxon>Metazoa</taxon>
        <taxon>Cnidaria</taxon>
        <taxon>Anthozoa</taxon>
        <taxon>Hexacorallia</taxon>
        <taxon>Scleractinia</taxon>
        <taxon>Fungiina</taxon>
        <taxon>Poritidae</taxon>
        <taxon>Porites</taxon>
    </lineage>
</organism>
<dbReference type="Proteomes" id="UP001159405">
    <property type="component" value="Unassembled WGS sequence"/>
</dbReference>
<dbReference type="EMBL" id="CALNXK010000264">
    <property type="protein sequence ID" value="CAH3179832.1"/>
    <property type="molecule type" value="Genomic_DNA"/>
</dbReference>
<evidence type="ECO:0000313" key="2">
    <source>
        <dbReference type="Proteomes" id="UP001159405"/>
    </source>
</evidence>
<proteinExistence type="predicted"/>
<protein>
    <submittedName>
        <fullName evidence="1">Uncharacterized protein</fullName>
    </submittedName>
</protein>
<name>A0ABN8RLF9_9CNID</name>
<accession>A0ABN8RLF9</accession>